<sequence>MFESYVNVFQKYTLKDIKSLKNTLIRYLDEIEKEIDARAHHEEELRIKERDVKEKKDNEKWVNELEMQKQEKMINARTTFDFTLSRQQGKRSSPRKNTDAEDGQISKDALEIDNVVIGASHEKDNITKVQSLNNEMFENVFTHDHDRTHADIESLVKYVQHAAEKTKTDNKALKEENALLTMKLDKYKERVRTLEYRGGQLNVAPVPEVENFTNWKKRFMCHIIGIEPQFKNIIENDPYVPMTASQRKPEGQWIGDERKDANLDKRLKSLILTVLPDDQMSSIINCLTTKSTWDDLILYHKGPSDVKESRVMDLKLCYNTFKFTEGETLTKTFTRYKDLMNELVNDGIKLSKLEINTGFINGLPKKWLSFCQSLRNTNHVKEYELASLVNSNMKKTSLIDFQDSPDDEEDTRSSQKYLNDLEEKYQEISLLAKSKIFFKKGSQMFSSAKATDDTYATNVVEKKPKLRPNKDFKAKYNKVKAKLALLSFSTSSKSLMVKNKGLVAEAYEWDEKDVSSDDNDMTEVKVLMALADDENVVVGKESARNREWVKISMRKVHTLLDMEDNDERKYFLDYLCIDLNYVEEILPVESQVKITDPSVSITNSSTTEYVSADKSSVCSTPLLPLEKLVGAEPVSGPNTIKSILKLNSTFKADTLKGVTINEPSSAPAKKCERTDHRTCDHDEYMSTMNMSQHLKGQASDVILSGNPTPFYDPIVSTTSPTLTPFGDSDFLLFEEADSFLALEDDPTSPEVDPTYYDPEGDILLLEAILNSEPLPPLQGNYFPDNRKDLKICEANHENSSVNEPPEVELKDLPPHLEYAFLEGDDKLPVIIAKDLKNEEKAALIEVLKSHKRAIAWKLSDIKGINPEFCTHKILMEEDYEPTVQHQRRVNPKIHDVIKKEVEKLLDAGLIYPISDSPWVSPVHCVPKKGGMTVVKNDERKNKTLIEAARTMLSRSVFSKQYLTEAIATACYTQNRVFNTRRQQTEETYHIIFDESIDAIKFIKPSDDNITIAESERYPPNEYLHSYEPSQRYQVNSNVVSFIDPYERPEPVVIETNLSSDQHDQTDQNDHSA</sequence>
<reference evidence="3" key="1">
    <citation type="journal article" date="2022" name="Int. J. Mol. Sci.">
        <title>Draft Genome of Tanacetum Coccineum: Genomic Comparison of Closely Related Tanacetum-Family Plants.</title>
        <authorList>
            <person name="Yamashiro T."/>
            <person name="Shiraishi A."/>
            <person name="Nakayama K."/>
            <person name="Satake H."/>
        </authorList>
    </citation>
    <scope>NUCLEOTIDE SEQUENCE</scope>
</reference>
<protein>
    <recommendedName>
        <fullName evidence="5">Reverse transcriptase domain-containing protein</fullName>
    </recommendedName>
</protein>
<evidence type="ECO:0000256" key="1">
    <source>
        <dbReference type="SAM" id="Coils"/>
    </source>
</evidence>
<dbReference type="InterPro" id="IPR043502">
    <property type="entry name" value="DNA/RNA_pol_sf"/>
</dbReference>
<evidence type="ECO:0000313" key="3">
    <source>
        <dbReference type="EMBL" id="GJT57292.1"/>
    </source>
</evidence>
<proteinExistence type="predicted"/>
<keyword evidence="1" id="KW-0175">Coiled coil</keyword>
<dbReference type="Proteomes" id="UP001151760">
    <property type="component" value="Unassembled WGS sequence"/>
</dbReference>
<accession>A0ABQ5F3C0</accession>
<feature type="region of interest" description="Disordered" evidence="2">
    <location>
        <begin position="83"/>
        <end position="104"/>
    </location>
</feature>
<evidence type="ECO:0008006" key="5">
    <source>
        <dbReference type="Google" id="ProtNLM"/>
    </source>
</evidence>
<name>A0ABQ5F3C0_9ASTR</name>
<dbReference type="Gene3D" id="3.10.10.10">
    <property type="entry name" value="HIV Type 1 Reverse Transcriptase, subunit A, domain 1"/>
    <property type="match status" value="1"/>
</dbReference>
<dbReference type="Pfam" id="PF14223">
    <property type="entry name" value="Retrotran_gag_2"/>
    <property type="match status" value="1"/>
</dbReference>
<reference evidence="3" key="2">
    <citation type="submission" date="2022-01" db="EMBL/GenBank/DDBJ databases">
        <authorList>
            <person name="Yamashiro T."/>
            <person name="Shiraishi A."/>
            <person name="Satake H."/>
            <person name="Nakayama K."/>
        </authorList>
    </citation>
    <scope>NUCLEOTIDE SEQUENCE</scope>
</reference>
<gene>
    <name evidence="3" type="ORF">Tco_0992346</name>
</gene>
<comment type="caution">
    <text evidence="3">The sequence shown here is derived from an EMBL/GenBank/DDBJ whole genome shotgun (WGS) entry which is preliminary data.</text>
</comment>
<keyword evidence="4" id="KW-1185">Reference proteome</keyword>
<evidence type="ECO:0000256" key="2">
    <source>
        <dbReference type="SAM" id="MobiDB-lite"/>
    </source>
</evidence>
<dbReference type="EMBL" id="BQNB010016918">
    <property type="protein sequence ID" value="GJT57292.1"/>
    <property type="molecule type" value="Genomic_DNA"/>
</dbReference>
<feature type="coiled-coil region" evidence="1">
    <location>
        <begin position="17"/>
        <end position="58"/>
    </location>
</feature>
<feature type="coiled-coil region" evidence="1">
    <location>
        <begin position="163"/>
        <end position="190"/>
    </location>
</feature>
<dbReference type="SUPFAM" id="SSF56672">
    <property type="entry name" value="DNA/RNA polymerases"/>
    <property type="match status" value="1"/>
</dbReference>
<organism evidence="3 4">
    <name type="scientific">Tanacetum coccineum</name>
    <dbReference type="NCBI Taxonomy" id="301880"/>
    <lineage>
        <taxon>Eukaryota</taxon>
        <taxon>Viridiplantae</taxon>
        <taxon>Streptophyta</taxon>
        <taxon>Embryophyta</taxon>
        <taxon>Tracheophyta</taxon>
        <taxon>Spermatophyta</taxon>
        <taxon>Magnoliopsida</taxon>
        <taxon>eudicotyledons</taxon>
        <taxon>Gunneridae</taxon>
        <taxon>Pentapetalae</taxon>
        <taxon>asterids</taxon>
        <taxon>campanulids</taxon>
        <taxon>Asterales</taxon>
        <taxon>Asteraceae</taxon>
        <taxon>Asteroideae</taxon>
        <taxon>Anthemideae</taxon>
        <taxon>Anthemidinae</taxon>
        <taxon>Tanacetum</taxon>
    </lineage>
</organism>
<evidence type="ECO:0000313" key="4">
    <source>
        <dbReference type="Proteomes" id="UP001151760"/>
    </source>
</evidence>